<evidence type="ECO:0000313" key="2">
    <source>
        <dbReference type="Proteomes" id="UP000805649"/>
    </source>
</evidence>
<organism evidence="1 2">
    <name type="scientific">Colletotrichum truncatum</name>
    <name type="common">Anthracnose fungus</name>
    <name type="synonym">Colletotrichum capsici</name>
    <dbReference type="NCBI Taxonomy" id="5467"/>
    <lineage>
        <taxon>Eukaryota</taxon>
        <taxon>Fungi</taxon>
        <taxon>Dikarya</taxon>
        <taxon>Ascomycota</taxon>
        <taxon>Pezizomycotina</taxon>
        <taxon>Sordariomycetes</taxon>
        <taxon>Hypocreomycetidae</taxon>
        <taxon>Glomerellales</taxon>
        <taxon>Glomerellaceae</taxon>
        <taxon>Colletotrichum</taxon>
        <taxon>Colletotrichum truncatum species complex</taxon>
    </lineage>
</organism>
<proteinExistence type="predicted"/>
<evidence type="ECO:0000313" key="1">
    <source>
        <dbReference type="EMBL" id="KAL0939452.1"/>
    </source>
</evidence>
<gene>
    <name evidence="1" type="ORF">CTRU02_206062</name>
</gene>
<name>A0ACC3Z5Y5_COLTU</name>
<reference evidence="1 2" key="1">
    <citation type="journal article" date="2020" name="Phytopathology">
        <title>Genome Sequence Resources of Colletotrichum truncatum, C. plurivorum, C. musicola, and C. sojae: Four Species Pathogenic to Soybean (Glycine max).</title>
        <authorList>
            <person name="Rogerio F."/>
            <person name="Boufleur T.R."/>
            <person name="Ciampi-Guillardi M."/>
            <person name="Sukno S.A."/>
            <person name="Thon M.R."/>
            <person name="Massola Junior N.S."/>
            <person name="Baroncelli R."/>
        </authorList>
    </citation>
    <scope>NUCLEOTIDE SEQUENCE [LARGE SCALE GENOMIC DNA]</scope>
    <source>
        <strain evidence="1 2">CMES1059</strain>
    </source>
</reference>
<keyword evidence="2" id="KW-1185">Reference proteome</keyword>
<comment type="caution">
    <text evidence="1">The sequence shown here is derived from an EMBL/GenBank/DDBJ whole genome shotgun (WGS) entry which is preliminary data.</text>
</comment>
<dbReference type="EMBL" id="VUJX02000003">
    <property type="protein sequence ID" value="KAL0939452.1"/>
    <property type="molecule type" value="Genomic_DNA"/>
</dbReference>
<protein>
    <submittedName>
        <fullName evidence="1">Aminotriazole resistance protein</fullName>
    </submittedName>
</protein>
<accession>A0ACC3Z5Y5</accession>
<dbReference type="Proteomes" id="UP000805649">
    <property type="component" value="Unassembled WGS sequence"/>
</dbReference>
<sequence length="720" mass="78018">MTSSSTSRSIDVPKTAWETRSATEAMQSVADIMISVTESFRKQFREPQDVSNMHLKLNGRENTGWRAPAPVLVSHVANGDNELHRTQTSPPRPGTASSVLNPPSCDLTISSVLFENSGPFLIDQNPTAKIQRCFGSLESHSSSFEHVNSCSNIACCSGSCGILPPEPRATSSQYPYVFEAAQKIVISQRGRGLVDTSPMLNREHLSPATTAQTTTLEEQTRWTRQTPSCQAQFPFRQIPTNTLSSTKEVSLVAVISLHQILMFAGLSQAMAPALVIARSFINLPAGQHSWFTAAYALNLGVFTLPSARIGDVFGHRHVIVFGCFWFGLWCLLAGFSLKVQDGGCNGAIYFCICRAMQGIGSALCVPNGLSILESALPPGERKDVALSLFSAAAPFGFVIGAVMASFFAIHKVWYWSFFALSAVCIAAAALSALVLPRQQCRRLYSNNTPWVNLDVSGIGLSATGLALFCFAWNQAPAVGWRTPYIYFLLIIGLLFLLAFLHNETLVDNPLLPIRAMNSATALILACTAAGWGSFVIWVFYSFQFAEVLRDWDPLFTSASFVPLAIEGFVVVLLLAYLMPDMEIYWAFLGSLVALLLASILTSTAPADQVYWANKFVSTLLAPLGMVMLSPLATTLLSNNLAEGYQAVSGKLVLAVTGFTLSLNLGMARSIEVQVNNDGQNILSGYRGAQYYGLGLGGLGVILALALSIRRSAHRRERLAC</sequence>